<protein>
    <submittedName>
        <fullName evidence="1">Uncharacterized protein</fullName>
    </submittedName>
</protein>
<dbReference type="EMBL" id="BPLR01003791">
    <property type="protein sequence ID" value="GIX88676.1"/>
    <property type="molecule type" value="Genomic_DNA"/>
</dbReference>
<comment type="caution">
    <text evidence="1">The sequence shown here is derived from an EMBL/GenBank/DDBJ whole genome shotgun (WGS) entry which is preliminary data.</text>
</comment>
<accession>A0AAV4NYQ8</accession>
<evidence type="ECO:0000313" key="2">
    <source>
        <dbReference type="Proteomes" id="UP001054945"/>
    </source>
</evidence>
<reference evidence="1 2" key="1">
    <citation type="submission" date="2021-06" db="EMBL/GenBank/DDBJ databases">
        <title>Caerostris extrusa draft genome.</title>
        <authorList>
            <person name="Kono N."/>
            <person name="Arakawa K."/>
        </authorList>
    </citation>
    <scope>NUCLEOTIDE SEQUENCE [LARGE SCALE GENOMIC DNA]</scope>
</reference>
<keyword evidence="2" id="KW-1185">Reference proteome</keyword>
<organism evidence="1 2">
    <name type="scientific">Caerostris extrusa</name>
    <name type="common">Bark spider</name>
    <name type="synonym">Caerostris bankana</name>
    <dbReference type="NCBI Taxonomy" id="172846"/>
    <lineage>
        <taxon>Eukaryota</taxon>
        <taxon>Metazoa</taxon>
        <taxon>Ecdysozoa</taxon>
        <taxon>Arthropoda</taxon>
        <taxon>Chelicerata</taxon>
        <taxon>Arachnida</taxon>
        <taxon>Araneae</taxon>
        <taxon>Araneomorphae</taxon>
        <taxon>Entelegynae</taxon>
        <taxon>Araneoidea</taxon>
        <taxon>Araneidae</taxon>
        <taxon>Caerostris</taxon>
    </lineage>
</organism>
<dbReference type="AlphaFoldDB" id="A0AAV4NYQ8"/>
<dbReference type="Proteomes" id="UP001054945">
    <property type="component" value="Unassembled WGS sequence"/>
</dbReference>
<proteinExistence type="predicted"/>
<evidence type="ECO:0000313" key="1">
    <source>
        <dbReference type="EMBL" id="GIX88676.1"/>
    </source>
</evidence>
<sequence length="94" mass="10545">MLLEESGACLASPEEKLAIVPAVPVRTYFYSSLFSSQLPGIDPVGSKDKPELKSFPLFDLRRVHPPRAVGHSTLDKWTRDPTPRNTDRLTVHFL</sequence>
<name>A0AAV4NYQ8_CAEEX</name>
<gene>
    <name evidence="1" type="ORF">CEXT_125551</name>
</gene>